<dbReference type="InterPro" id="IPR001647">
    <property type="entry name" value="HTH_TetR"/>
</dbReference>
<comment type="caution">
    <text evidence="6">The sequence shown here is derived from an EMBL/GenBank/DDBJ whole genome shotgun (WGS) entry which is preliminary data.</text>
</comment>
<keyword evidence="3" id="KW-0804">Transcription</keyword>
<evidence type="ECO:0000256" key="4">
    <source>
        <dbReference type="PROSITE-ProRule" id="PRU00335"/>
    </source>
</evidence>
<dbReference type="AlphaFoldDB" id="A0A9X1U014"/>
<dbReference type="SUPFAM" id="SSF48498">
    <property type="entry name" value="Tetracyclin repressor-like, C-terminal domain"/>
    <property type="match status" value="1"/>
</dbReference>
<feature type="DNA-binding region" description="H-T-H motif" evidence="4">
    <location>
        <begin position="25"/>
        <end position="44"/>
    </location>
</feature>
<evidence type="ECO:0000256" key="1">
    <source>
        <dbReference type="ARBA" id="ARBA00023015"/>
    </source>
</evidence>
<organism evidence="6 7">
    <name type="scientific">Corynebacterium uropygiale</name>
    <dbReference type="NCBI Taxonomy" id="1775911"/>
    <lineage>
        <taxon>Bacteria</taxon>
        <taxon>Bacillati</taxon>
        <taxon>Actinomycetota</taxon>
        <taxon>Actinomycetes</taxon>
        <taxon>Mycobacteriales</taxon>
        <taxon>Corynebacteriaceae</taxon>
        <taxon>Corynebacterium</taxon>
    </lineage>
</organism>
<dbReference type="GO" id="GO:0045892">
    <property type="term" value="P:negative regulation of DNA-templated transcription"/>
    <property type="evidence" value="ECO:0007669"/>
    <property type="project" value="InterPro"/>
</dbReference>
<gene>
    <name evidence="6" type="ORF">L1O03_03880</name>
</gene>
<reference evidence="6" key="1">
    <citation type="submission" date="2022-01" db="EMBL/GenBank/DDBJ databases">
        <title>Corynebacterium sp. nov isolated from isolated from the feces of the greater white-fronted geese (Anser albifrons) at Poyang Lake, PR China.</title>
        <authorList>
            <person name="Liu Q."/>
        </authorList>
    </citation>
    <scope>NUCLEOTIDE SEQUENCE</scope>
    <source>
        <strain evidence="6">JCM 32435</strain>
    </source>
</reference>
<dbReference type="InterPro" id="IPR009057">
    <property type="entry name" value="Homeodomain-like_sf"/>
</dbReference>
<evidence type="ECO:0000313" key="6">
    <source>
        <dbReference type="EMBL" id="MCF4006319.1"/>
    </source>
</evidence>
<dbReference type="SUPFAM" id="SSF46689">
    <property type="entry name" value="Homeodomain-like"/>
    <property type="match status" value="1"/>
</dbReference>
<dbReference type="InterPro" id="IPR004111">
    <property type="entry name" value="Repressor_TetR_C"/>
</dbReference>
<dbReference type="Pfam" id="PF00440">
    <property type="entry name" value="TetR_N"/>
    <property type="match status" value="1"/>
</dbReference>
<accession>A0A9X1U014</accession>
<dbReference type="InterPro" id="IPR050109">
    <property type="entry name" value="HTH-type_TetR-like_transc_reg"/>
</dbReference>
<dbReference type="Pfam" id="PF02909">
    <property type="entry name" value="TetR_C_1"/>
    <property type="match status" value="1"/>
</dbReference>
<evidence type="ECO:0000256" key="3">
    <source>
        <dbReference type="ARBA" id="ARBA00023163"/>
    </source>
</evidence>
<name>A0A9X1U014_9CORY</name>
<dbReference type="InterPro" id="IPR036271">
    <property type="entry name" value="Tet_transcr_reg_TetR-rel_C_sf"/>
</dbReference>
<dbReference type="Proteomes" id="UP001139336">
    <property type="component" value="Unassembled WGS sequence"/>
</dbReference>
<keyword evidence="7" id="KW-1185">Reference proteome</keyword>
<keyword evidence="1" id="KW-0805">Transcription regulation</keyword>
<protein>
    <submittedName>
        <fullName evidence="6">TetR family transcriptional regulator</fullName>
    </submittedName>
</protein>
<dbReference type="GO" id="GO:0000976">
    <property type="term" value="F:transcription cis-regulatory region binding"/>
    <property type="evidence" value="ECO:0007669"/>
    <property type="project" value="TreeGrafter"/>
</dbReference>
<dbReference type="EMBL" id="JAKGSI010000002">
    <property type="protein sequence ID" value="MCF4006319.1"/>
    <property type="molecule type" value="Genomic_DNA"/>
</dbReference>
<dbReference type="PRINTS" id="PR00455">
    <property type="entry name" value="HTHTETR"/>
</dbReference>
<sequence length="202" mass="21871">MQLTRARILDAALSILDEYGLSDLTMRRLARHLEVAPGAVYWHVAHKQELIALVAQKIVEPALLPAAEPAEDARAGRASAPPLPTPQEWCEQLRNLLLAHRDGAELVAAATAMSSLREDLHATVMWILASAFPQLSEAERHHGAMTIVHYMLGAVVLEQSANQARELSPAEGSVSLAEDIDTARGVEIILTGLRQLSETSPA</sequence>
<dbReference type="PANTHER" id="PTHR30055:SF151">
    <property type="entry name" value="TRANSCRIPTIONAL REGULATORY PROTEIN"/>
    <property type="match status" value="1"/>
</dbReference>
<evidence type="ECO:0000256" key="2">
    <source>
        <dbReference type="ARBA" id="ARBA00023125"/>
    </source>
</evidence>
<dbReference type="GO" id="GO:0003700">
    <property type="term" value="F:DNA-binding transcription factor activity"/>
    <property type="evidence" value="ECO:0007669"/>
    <property type="project" value="TreeGrafter"/>
</dbReference>
<evidence type="ECO:0000259" key="5">
    <source>
        <dbReference type="PROSITE" id="PS50977"/>
    </source>
</evidence>
<feature type="domain" description="HTH tetR-type" evidence="5">
    <location>
        <begin position="2"/>
        <end position="62"/>
    </location>
</feature>
<dbReference type="RefSeq" id="WP_236118130.1">
    <property type="nucleotide sequence ID" value="NZ_JAKGSI010000002.1"/>
</dbReference>
<dbReference type="Gene3D" id="1.10.10.60">
    <property type="entry name" value="Homeodomain-like"/>
    <property type="match status" value="1"/>
</dbReference>
<keyword evidence="2 4" id="KW-0238">DNA-binding</keyword>
<proteinExistence type="predicted"/>
<dbReference type="Gene3D" id="1.10.357.10">
    <property type="entry name" value="Tetracycline Repressor, domain 2"/>
    <property type="match status" value="1"/>
</dbReference>
<evidence type="ECO:0000313" key="7">
    <source>
        <dbReference type="Proteomes" id="UP001139336"/>
    </source>
</evidence>
<dbReference type="PANTHER" id="PTHR30055">
    <property type="entry name" value="HTH-TYPE TRANSCRIPTIONAL REGULATOR RUTR"/>
    <property type="match status" value="1"/>
</dbReference>
<dbReference type="PROSITE" id="PS50977">
    <property type="entry name" value="HTH_TETR_2"/>
    <property type="match status" value="1"/>
</dbReference>